<reference evidence="2 3" key="1">
    <citation type="submission" date="2024-09" db="EMBL/GenBank/DDBJ databases">
        <authorList>
            <person name="Sun Q."/>
            <person name="Mori K."/>
        </authorList>
    </citation>
    <scope>NUCLEOTIDE SEQUENCE [LARGE SCALE GENOMIC DNA]</scope>
    <source>
        <strain evidence="2 3">CICC 11035S</strain>
    </source>
</reference>
<name>A0ABV6S1K4_9SPHN</name>
<organism evidence="2 3">
    <name type="scientific">Novosphingobium clariflavum</name>
    <dbReference type="NCBI Taxonomy" id="2029884"/>
    <lineage>
        <taxon>Bacteria</taxon>
        <taxon>Pseudomonadati</taxon>
        <taxon>Pseudomonadota</taxon>
        <taxon>Alphaproteobacteria</taxon>
        <taxon>Sphingomonadales</taxon>
        <taxon>Sphingomonadaceae</taxon>
        <taxon>Novosphingobium</taxon>
    </lineage>
</organism>
<protein>
    <submittedName>
        <fullName evidence="2">Benenodin family lasso peptide</fullName>
    </submittedName>
</protein>
<evidence type="ECO:0000256" key="1">
    <source>
        <dbReference type="SAM" id="MobiDB-lite"/>
    </source>
</evidence>
<dbReference type="RefSeq" id="WP_267224757.1">
    <property type="nucleotide sequence ID" value="NZ_JAPCWC010000044.1"/>
</dbReference>
<keyword evidence="3" id="KW-1185">Reference proteome</keyword>
<evidence type="ECO:0000313" key="3">
    <source>
        <dbReference type="Proteomes" id="UP001589858"/>
    </source>
</evidence>
<dbReference type="Pfam" id="PF24178">
    <property type="entry name" value="Subterisin"/>
    <property type="match status" value="1"/>
</dbReference>
<dbReference type="EMBL" id="JBHLTM010000004">
    <property type="protein sequence ID" value="MFC0683119.1"/>
    <property type="molecule type" value="Genomic_DNA"/>
</dbReference>
<sequence length="39" mass="4205">MERDDTVIELGTASIETRGAVGTQEDGVLRQPESILSDD</sequence>
<evidence type="ECO:0000313" key="2">
    <source>
        <dbReference type="EMBL" id="MFC0683119.1"/>
    </source>
</evidence>
<proteinExistence type="predicted"/>
<dbReference type="NCBIfam" id="NF033522">
    <property type="entry name" value="lasso_benenodin"/>
    <property type="match status" value="1"/>
</dbReference>
<accession>A0ABV6S1K4</accession>
<feature type="region of interest" description="Disordered" evidence="1">
    <location>
        <begin position="18"/>
        <end position="39"/>
    </location>
</feature>
<comment type="caution">
    <text evidence="2">The sequence shown here is derived from an EMBL/GenBank/DDBJ whole genome shotgun (WGS) entry which is preliminary data.</text>
</comment>
<gene>
    <name evidence="2" type="ORF">ACFFF8_00770</name>
</gene>
<dbReference type="Proteomes" id="UP001589858">
    <property type="component" value="Unassembled WGS sequence"/>
</dbReference>
<dbReference type="InterPro" id="IPR049805">
    <property type="entry name" value="Lasso_benenodin"/>
</dbReference>